<dbReference type="AlphaFoldDB" id="A0A1H2PNY3"/>
<accession>A0A1H2PNY3</accession>
<reference evidence="2" key="1">
    <citation type="submission" date="2016-09" db="EMBL/GenBank/DDBJ databases">
        <authorList>
            <person name="Varghese N."/>
            <person name="Submissions S."/>
        </authorList>
    </citation>
    <scope>NUCLEOTIDE SEQUENCE [LARGE SCALE GENOMIC DNA]</scope>
    <source>
        <strain evidence="2">JS23</strain>
    </source>
</reference>
<name>A0A1H2PNY3_9BURK</name>
<dbReference type="EMBL" id="FNLO01000005">
    <property type="protein sequence ID" value="SDV48415.1"/>
    <property type="molecule type" value="Genomic_DNA"/>
</dbReference>
<proteinExistence type="predicted"/>
<dbReference type="Proteomes" id="UP000243719">
    <property type="component" value="Unassembled WGS sequence"/>
</dbReference>
<evidence type="ECO:0000313" key="2">
    <source>
        <dbReference type="Proteomes" id="UP000243719"/>
    </source>
</evidence>
<evidence type="ECO:0008006" key="3">
    <source>
        <dbReference type="Google" id="ProtNLM"/>
    </source>
</evidence>
<dbReference type="RefSeq" id="WP_091907557.1">
    <property type="nucleotide sequence ID" value="NZ_FNLO01000005.1"/>
</dbReference>
<sequence>MSKSDERAAFSKRLEHELARLPEKVRGPTQLANQFNLRHQGERQITAQTADKWLKARAIPNEENLATLCTWFGVRYEWMRHGVLPREVPVDPLAYPLSYESLLIARQFETLDPEQRFLVGEMIKQLYTKKPPTPDGG</sequence>
<gene>
    <name evidence="1" type="ORF">SAMN05216551_10573</name>
</gene>
<protein>
    <recommendedName>
        <fullName evidence="3">Transcriptional regulator</fullName>
    </recommendedName>
</protein>
<organism evidence="1 2">
    <name type="scientific">Chitinasiproducens palmae</name>
    <dbReference type="NCBI Taxonomy" id="1770053"/>
    <lineage>
        <taxon>Bacteria</taxon>
        <taxon>Pseudomonadati</taxon>
        <taxon>Pseudomonadota</taxon>
        <taxon>Betaproteobacteria</taxon>
        <taxon>Burkholderiales</taxon>
        <taxon>Burkholderiaceae</taxon>
        <taxon>Chitinasiproducens</taxon>
    </lineage>
</organism>
<dbReference type="STRING" id="1770053.SAMN05216551_10573"/>
<dbReference type="OrthoDB" id="8908960at2"/>
<keyword evidence="2" id="KW-1185">Reference proteome</keyword>
<evidence type="ECO:0000313" key="1">
    <source>
        <dbReference type="EMBL" id="SDV48415.1"/>
    </source>
</evidence>